<organism evidence="2 3">
    <name type="scientific">Aquimonas voraii</name>
    <dbReference type="NCBI Taxonomy" id="265719"/>
    <lineage>
        <taxon>Bacteria</taxon>
        <taxon>Pseudomonadati</taxon>
        <taxon>Pseudomonadota</taxon>
        <taxon>Gammaproteobacteria</taxon>
        <taxon>Lysobacterales</taxon>
        <taxon>Lysobacteraceae</taxon>
        <taxon>Aquimonas</taxon>
    </lineage>
</organism>
<keyword evidence="1" id="KW-0732">Signal</keyword>
<evidence type="ECO:0000313" key="2">
    <source>
        <dbReference type="EMBL" id="SDD10199.1"/>
    </source>
</evidence>
<feature type="signal peptide" evidence="1">
    <location>
        <begin position="1"/>
        <end position="18"/>
    </location>
</feature>
<dbReference type="RefSeq" id="WP_091237801.1">
    <property type="nucleotide sequence ID" value="NZ_FNAG01000001.1"/>
</dbReference>
<dbReference type="EMBL" id="FNAG01000001">
    <property type="protein sequence ID" value="SDD10199.1"/>
    <property type="molecule type" value="Genomic_DNA"/>
</dbReference>
<dbReference type="OrthoDB" id="5986598at2"/>
<name>A0A1G6S012_9GAMM</name>
<proteinExistence type="predicted"/>
<feature type="chain" id="PRO_5011432031" evidence="1">
    <location>
        <begin position="19"/>
        <end position="122"/>
    </location>
</feature>
<dbReference type="AlphaFoldDB" id="A0A1G6S012"/>
<gene>
    <name evidence="2" type="ORF">SAMN04488509_101215</name>
</gene>
<keyword evidence="3" id="KW-1185">Reference proteome</keyword>
<accession>A0A1G6S012</accession>
<sequence>MRLILLSLLLLLAGIAHAAPIENKWRLQFSGNAESSGELVLAFTPKDGARTEVRVEVEHRTSENGVARRVRDVLREAIGEDYRVEVDDGEDVLVKRRWGRPRFNVTLVSNSVEGVRLNLDQE</sequence>
<evidence type="ECO:0000313" key="3">
    <source>
        <dbReference type="Proteomes" id="UP000199603"/>
    </source>
</evidence>
<dbReference type="STRING" id="265719.SAMN04488509_101215"/>
<dbReference type="Proteomes" id="UP000199603">
    <property type="component" value="Unassembled WGS sequence"/>
</dbReference>
<reference evidence="2 3" key="1">
    <citation type="submission" date="2016-10" db="EMBL/GenBank/DDBJ databases">
        <authorList>
            <person name="de Groot N.N."/>
        </authorList>
    </citation>
    <scope>NUCLEOTIDE SEQUENCE [LARGE SCALE GENOMIC DNA]</scope>
    <source>
        <strain evidence="2 3">DSM 16957</strain>
    </source>
</reference>
<evidence type="ECO:0000256" key="1">
    <source>
        <dbReference type="SAM" id="SignalP"/>
    </source>
</evidence>
<protein>
    <submittedName>
        <fullName evidence="2">Uncharacterized protein</fullName>
    </submittedName>
</protein>